<dbReference type="AlphaFoldDB" id="A0A844G6G2"/>
<proteinExistence type="predicted"/>
<comment type="caution">
    <text evidence="1">The sequence shown here is derived from an EMBL/GenBank/DDBJ whole genome shotgun (WGS) entry which is preliminary data.</text>
</comment>
<gene>
    <name evidence="1" type="ORF">FYJ85_16965</name>
</gene>
<reference evidence="1 2" key="1">
    <citation type="submission" date="2019-08" db="EMBL/GenBank/DDBJ databases">
        <title>In-depth cultivation of the pig gut microbiome towards novel bacterial diversity and tailored functional studies.</title>
        <authorList>
            <person name="Wylensek D."/>
            <person name="Hitch T.C.A."/>
            <person name="Clavel T."/>
        </authorList>
    </citation>
    <scope>NUCLEOTIDE SEQUENCE [LARGE SCALE GENOMIC DNA]</scope>
    <source>
        <strain evidence="1 2">BBE-744-WT-12</strain>
    </source>
</reference>
<evidence type="ECO:0000313" key="2">
    <source>
        <dbReference type="Proteomes" id="UP000435649"/>
    </source>
</evidence>
<dbReference type="Proteomes" id="UP000435649">
    <property type="component" value="Unassembled WGS sequence"/>
</dbReference>
<dbReference type="RefSeq" id="WP_154419694.1">
    <property type="nucleotide sequence ID" value="NZ_VUNS01000023.1"/>
</dbReference>
<name>A0A844G6G2_9BACT</name>
<accession>A0A844G6G2</accession>
<dbReference type="EMBL" id="VUNS01000023">
    <property type="protein sequence ID" value="MST98733.1"/>
    <property type="molecule type" value="Genomic_DNA"/>
</dbReference>
<protein>
    <submittedName>
        <fullName evidence="1">Uncharacterized protein</fullName>
    </submittedName>
</protein>
<evidence type="ECO:0000313" key="1">
    <source>
        <dbReference type="EMBL" id="MST98733.1"/>
    </source>
</evidence>
<organism evidence="1 2">
    <name type="scientific">Victivallis lenta</name>
    <dbReference type="NCBI Taxonomy" id="2606640"/>
    <lineage>
        <taxon>Bacteria</taxon>
        <taxon>Pseudomonadati</taxon>
        <taxon>Lentisphaerota</taxon>
        <taxon>Lentisphaeria</taxon>
        <taxon>Victivallales</taxon>
        <taxon>Victivallaceae</taxon>
        <taxon>Victivallis</taxon>
    </lineage>
</organism>
<sequence length="131" mass="15070">MNHFFQNGNQMSEKNGDDLLALIKGIMASLKSCWQFLQNLRASTTQRITYAGLISDIVRNKPNDPYIKRCSVIRNQNADGTTELMIVYLDDLNQPVWGPDPRNPFGWKMKTRELDFELEDAFGNNNMLILD</sequence>
<keyword evidence="2" id="KW-1185">Reference proteome</keyword>